<name>A0A6G1I0H6_9PEZI</name>
<dbReference type="Proteomes" id="UP000799640">
    <property type="component" value="Unassembled WGS sequence"/>
</dbReference>
<dbReference type="EMBL" id="ML996692">
    <property type="protein sequence ID" value="KAF2401671.1"/>
    <property type="molecule type" value="Genomic_DNA"/>
</dbReference>
<accession>A0A6G1I0H6</accession>
<protein>
    <submittedName>
        <fullName evidence="1">Uncharacterized protein</fullName>
    </submittedName>
</protein>
<evidence type="ECO:0000313" key="1">
    <source>
        <dbReference type="EMBL" id="KAF2401671.1"/>
    </source>
</evidence>
<evidence type="ECO:0000313" key="2">
    <source>
        <dbReference type="Proteomes" id="UP000799640"/>
    </source>
</evidence>
<dbReference type="AlphaFoldDB" id="A0A6G1I0H6"/>
<proteinExistence type="predicted"/>
<reference evidence="1" key="1">
    <citation type="journal article" date="2020" name="Stud. Mycol.">
        <title>101 Dothideomycetes genomes: a test case for predicting lifestyles and emergence of pathogens.</title>
        <authorList>
            <person name="Haridas S."/>
            <person name="Albert R."/>
            <person name="Binder M."/>
            <person name="Bloem J."/>
            <person name="Labutti K."/>
            <person name="Salamov A."/>
            <person name="Andreopoulos B."/>
            <person name="Baker S."/>
            <person name="Barry K."/>
            <person name="Bills G."/>
            <person name="Bluhm B."/>
            <person name="Cannon C."/>
            <person name="Castanera R."/>
            <person name="Culley D."/>
            <person name="Daum C."/>
            <person name="Ezra D."/>
            <person name="Gonzalez J."/>
            <person name="Henrissat B."/>
            <person name="Kuo A."/>
            <person name="Liang C."/>
            <person name="Lipzen A."/>
            <person name="Lutzoni F."/>
            <person name="Magnuson J."/>
            <person name="Mondo S."/>
            <person name="Nolan M."/>
            <person name="Ohm R."/>
            <person name="Pangilinan J."/>
            <person name="Park H.-J."/>
            <person name="Ramirez L."/>
            <person name="Alfaro M."/>
            <person name="Sun H."/>
            <person name="Tritt A."/>
            <person name="Yoshinaga Y."/>
            <person name="Zwiers L.-H."/>
            <person name="Turgeon B."/>
            <person name="Goodwin S."/>
            <person name="Spatafora J."/>
            <person name="Crous P."/>
            <person name="Grigoriev I."/>
        </authorList>
    </citation>
    <scope>NUCLEOTIDE SEQUENCE</scope>
    <source>
        <strain evidence="1">CBS 262.69</strain>
    </source>
</reference>
<gene>
    <name evidence="1" type="ORF">EJ06DRAFT_354504</name>
</gene>
<keyword evidence="2" id="KW-1185">Reference proteome</keyword>
<organism evidence="1 2">
    <name type="scientific">Trichodelitschia bisporula</name>
    <dbReference type="NCBI Taxonomy" id="703511"/>
    <lineage>
        <taxon>Eukaryota</taxon>
        <taxon>Fungi</taxon>
        <taxon>Dikarya</taxon>
        <taxon>Ascomycota</taxon>
        <taxon>Pezizomycotina</taxon>
        <taxon>Dothideomycetes</taxon>
        <taxon>Dothideomycetes incertae sedis</taxon>
        <taxon>Phaeotrichales</taxon>
        <taxon>Phaeotrichaceae</taxon>
        <taxon>Trichodelitschia</taxon>
    </lineage>
</organism>
<sequence>MLQPCPVWSGSLGRSAISLPRWRLPSSSQPGQVTAHTVVFSPGGRFSHCLIPRHMTRNLHLRSGACRFRPISLPRRCSHTHLRAGRARNHLETFAAGSSASYHPSLGTFHHVPMPGPGSQIAAQLSCCGGVSPHLGHVRRDSPPPYSAAAAPLLPFRCPVLGQSGVTFINILLLAAAIPPVFGPVRRLTDTRHSAAAVVVLARPPPGQEKEEEPEFGRWR</sequence>